<keyword evidence="3" id="KW-0963">Cytoplasm</keyword>
<organism evidence="4 5">
    <name type="scientific">Paeniglutamicibacter sulfureus</name>
    <dbReference type="NCBI Taxonomy" id="43666"/>
    <lineage>
        <taxon>Bacteria</taxon>
        <taxon>Bacillati</taxon>
        <taxon>Actinomycetota</taxon>
        <taxon>Actinomycetes</taxon>
        <taxon>Micrococcales</taxon>
        <taxon>Micrococcaceae</taxon>
        <taxon>Paeniglutamicibacter</taxon>
    </lineage>
</organism>
<dbReference type="HAMAP" id="MF_01385">
    <property type="entry name" value="UreF"/>
    <property type="match status" value="1"/>
</dbReference>
<reference evidence="4 5" key="1">
    <citation type="submission" date="2023-07" db="EMBL/GenBank/DDBJ databases">
        <title>Sequencing the genomes of 1000 actinobacteria strains.</title>
        <authorList>
            <person name="Klenk H.-P."/>
        </authorList>
    </citation>
    <scope>NUCLEOTIDE SEQUENCE [LARGE SCALE GENOMIC DNA]</scope>
    <source>
        <strain evidence="4 5">DSM 20167</strain>
    </source>
</reference>
<evidence type="ECO:0000313" key="5">
    <source>
        <dbReference type="Proteomes" id="UP001183817"/>
    </source>
</evidence>
<dbReference type="InterPro" id="IPR002639">
    <property type="entry name" value="UreF"/>
</dbReference>
<gene>
    <name evidence="3" type="primary">ureF</name>
    <name evidence="4" type="ORF">J2S64_001948</name>
</gene>
<dbReference type="PANTHER" id="PTHR33620">
    <property type="entry name" value="UREASE ACCESSORY PROTEIN F"/>
    <property type="match status" value="1"/>
</dbReference>
<dbReference type="Pfam" id="PF01730">
    <property type="entry name" value="UreF"/>
    <property type="match status" value="1"/>
</dbReference>
<dbReference type="RefSeq" id="WP_302263235.1">
    <property type="nucleotide sequence ID" value="NZ_BAAAWO010000001.1"/>
</dbReference>
<dbReference type="Proteomes" id="UP001183817">
    <property type="component" value="Unassembled WGS sequence"/>
</dbReference>
<keyword evidence="5" id="KW-1185">Reference proteome</keyword>
<evidence type="ECO:0000256" key="2">
    <source>
        <dbReference type="ARBA" id="ARBA00023186"/>
    </source>
</evidence>
<dbReference type="EMBL" id="JAVDYI010000001">
    <property type="protein sequence ID" value="MDR7358257.1"/>
    <property type="molecule type" value="Genomic_DNA"/>
</dbReference>
<evidence type="ECO:0000256" key="1">
    <source>
        <dbReference type="ARBA" id="ARBA00022988"/>
    </source>
</evidence>
<dbReference type="Gene3D" id="1.10.4190.10">
    <property type="entry name" value="Urease accessory protein UreF"/>
    <property type="match status" value="1"/>
</dbReference>
<name>A0ABU2BHX9_9MICC</name>
<comment type="function">
    <text evidence="3">Required for maturation of urease via the functional incorporation of the urease nickel metallocenter.</text>
</comment>
<sequence length="233" mass="24718">MPNTPTSPGPGHLLTLLQLTDSALPTGAFSHSLGLESYLDARTVHDEASFTLWLEKFIAQSLAYTDGLAVRLAHEAAGGEELARIDALVHASAVPRQIREAGVKMGARMLHVATSVFPTKELEDYREQVASGTCFGHPGIAFALGARGAGAPCADTVAAYLFSTVTSLTQNAIRGIPIGQNAGQRVLRAMHAPVLAAVEKIFALDLQDLGAAAPGLEIAQMRHEHLRARMFMS</sequence>
<protein>
    <recommendedName>
        <fullName evidence="3">Urease accessory protein UreF</fullName>
    </recommendedName>
</protein>
<proteinExistence type="inferred from homology"/>
<keyword evidence="1 3" id="KW-0996">Nickel insertion</keyword>
<comment type="similarity">
    <text evidence="3">Belongs to the UreF family.</text>
</comment>
<dbReference type="InterPro" id="IPR038277">
    <property type="entry name" value="UreF_sf"/>
</dbReference>
<comment type="subcellular location">
    <subcellularLocation>
        <location evidence="3">Cytoplasm</location>
    </subcellularLocation>
</comment>
<comment type="caution">
    <text evidence="4">The sequence shown here is derived from an EMBL/GenBank/DDBJ whole genome shotgun (WGS) entry which is preliminary data.</text>
</comment>
<keyword evidence="2 3" id="KW-0143">Chaperone</keyword>
<dbReference type="PANTHER" id="PTHR33620:SF1">
    <property type="entry name" value="UREASE ACCESSORY PROTEIN F"/>
    <property type="match status" value="1"/>
</dbReference>
<accession>A0ABU2BHX9</accession>
<evidence type="ECO:0000256" key="3">
    <source>
        <dbReference type="HAMAP-Rule" id="MF_01385"/>
    </source>
</evidence>
<evidence type="ECO:0000313" key="4">
    <source>
        <dbReference type="EMBL" id="MDR7358257.1"/>
    </source>
</evidence>
<comment type="subunit">
    <text evidence="3">UreD, UreF and UreG form a complex that acts as a GTP-hydrolysis-dependent molecular chaperone, activating the urease apoprotein by helping to assemble the nickel containing metallocenter of UreC. The UreE protein probably delivers the nickel.</text>
</comment>
<dbReference type="PIRSF" id="PIRSF009467">
    <property type="entry name" value="Ureas_acces_UreF"/>
    <property type="match status" value="1"/>
</dbReference>